<reference evidence="2 3" key="1">
    <citation type="submission" date="2018-02" db="EMBL/GenBank/DDBJ databases">
        <title>The genomes of Aspergillus section Nigri reveals drivers in fungal speciation.</title>
        <authorList>
            <consortium name="DOE Joint Genome Institute"/>
            <person name="Vesth T.C."/>
            <person name="Nybo J."/>
            <person name="Theobald S."/>
            <person name="Brandl J."/>
            <person name="Frisvad J.C."/>
            <person name="Nielsen K.F."/>
            <person name="Lyhne E.K."/>
            <person name="Kogle M.E."/>
            <person name="Kuo A."/>
            <person name="Riley R."/>
            <person name="Clum A."/>
            <person name="Nolan M."/>
            <person name="Lipzen A."/>
            <person name="Salamov A."/>
            <person name="Henrissat B."/>
            <person name="Wiebenga A."/>
            <person name="De vries R.P."/>
            <person name="Grigoriev I.V."/>
            <person name="Mortensen U.H."/>
            <person name="Andersen M.R."/>
            <person name="Baker S.E."/>
        </authorList>
    </citation>
    <scope>NUCLEOTIDE SEQUENCE [LARGE SCALE GENOMIC DNA]</scope>
    <source>
        <strain evidence="2 3">CBS 707.79</strain>
    </source>
</reference>
<dbReference type="OrthoDB" id="5425806at2759"/>
<protein>
    <submittedName>
        <fullName evidence="2">Uncharacterized protein</fullName>
    </submittedName>
</protein>
<dbReference type="EMBL" id="KZ826039">
    <property type="protein sequence ID" value="PYH89248.1"/>
    <property type="molecule type" value="Genomic_DNA"/>
</dbReference>
<evidence type="ECO:0000256" key="1">
    <source>
        <dbReference type="SAM" id="MobiDB-lite"/>
    </source>
</evidence>
<feature type="region of interest" description="Disordered" evidence="1">
    <location>
        <begin position="120"/>
        <end position="265"/>
    </location>
</feature>
<feature type="compositionally biased region" description="Low complexity" evidence="1">
    <location>
        <begin position="246"/>
        <end position="255"/>
    </location>
</feature>
<sequence length="398" mass="45355">MKDLLDRGCVKASWLDREFFRFLDLKEEYGREFILRLKEHVEATGEWGNLAKFESERRKHAKMFVDEVGMMYWGTPTNRQKYLVEEALEDKTGGCVYPDHRDELVRTIMILLERKAKSYSRPSLSTEKPTPGSYIPNHPDRKAKRKSNLIAVDDEEYTDSVSSKEKKPTFKTPRTRAIARAIKPFKDIISSESESDSDSSSMKRTRASTKTKKPTPTKKASQAVEVKVPKPTPQPPSIPPPKPKKNGSSPVKNPPLHAKPSPKAVVRENRAGETMFLVTASTQEGMAAVWVPYVDFAQADDFLEHMAMQCDMVEWSPTAQLSRENSMEYTPSATTVTIAAASIKFEWSDFEIRVRRAHAQDWKLVKRELQKAWRAEGPENAFVTSFKIRVKLHCMITA</sequence>
<dbReference type="VEuPathDB" id="FungiDB:BO71DRAFT_363808"/>
<feature type="compositionally biased region" description="Basic residues" evidence="1">
    <location>
        <begin position="203"/>
        <end position="216"/>
    </location>
</feature>
<evidence type="ECO:0000313" key="2">
    <source>
        <dbReference type="EMBL" id="PYH89248.1"/>
    </source>
</evidence>
<evidence type="ECO:0000313" key="3">
    <source>
        <dbReference type="Proteomes" id="UP000247810"/>
    </source>
</evidence>
<proteinExistence type="predicted"/>
<gene>
    <name evidence="2" type="ORF">BO71DRAFT_363808</name>
</gene>
<feature type="compositionally biased region" description="Pro residues" evidence="1">
    <location>
        <begin position="230"/>
        <end position="241"/>
    </location>
</feature>
<dbReference type="AlphaFoldDB" id="A0A319DMB3"/>
<organism evidence="2 3">
    <name type="scientific">Aspergillus ellipticus CBS 707.79</name>
    <dbReference type="NCBI Taxonomy" id="1448320"/>
    <lineage>
        <taxon>Eukaryota</taxon>
        <taxon>Fungi</taxon>
        <taxon>Dikarya</taxon>
        <taxon>Ascomycota</taxon>
        <taxon>Pezizomycotina</taxon>
        <taxon>Eurotiomycetes</taxon>
        <taxon>Eurotiomycetidae</taxon>
        <taxon>Eurotiales</taxon>
        <taxon>Aspergillaceae</taxon>
        <taxon>Aspergillus</taxon>
        <taxon>Aspergillus subgen. Circumdati</taxon>
    </lineage>
</organism>
<name>A0A319DMB3_9EURO</name>
<feature type="compositionally biased region" description="Low complexity" evidence="1">
    <location>
        <begin position="187"/>
        <end position="202"/>
    </location>
</feature>
<keyword evidence="3" id="KW-1185">Reference proteome</keyword>
<dbReference type="STRING" id="1448320.A0A319DMB3"/>
<dbReference type="Proteomes" id="UP000247810">
    <property type="component" value="Unassembled WGS sequence"/>
</dbReference>
<accession>A0A319DMB3</accession>